<evidence type="ECO:0000256" key="6">
    <source>
        <dbReference type="ARBA" id="ARBA00022989"/>
    </source>
</evidence>
<keyword evidence="2" id="KW-0813">Transport</keyword>
<organism evidence="10 11">
    <name type="scientific">Paenirhodobacter hankyongi</name>
    <dbReference type="NCBI Taxonomy" id="2294033"/>
    <lineage>
        <taxon>Bacteria</taxon>
        <taxon>Pseudomonadati</taxon>
        <taxon>Pseudomonadota</taxon>
        <taxon>Alphaproteobacteria</taxon>
        <taxon>Rhodobacterales</taxon>
        <taxon>Rhodobacter group</taxon>
        <taxon>Paenirhodobacter</taxon>
    </lineage>
</organism>
<evidence type="ECO:0000256" key="2">
    <source>
        <dbReference type="ARBA" id="ARBA00022448"/>
    </source>
</evidence>
<evidence type="ECO:0000256" key="3">
    <source>
        <dbReference type="ARBA" id="ARBA00022475"/>
    </source>
</evidence>
<dbReference type="GO" id="GO:0016020">
    <property type="term" value="C:membrane"/>
    <property type="evidence" value="ECO:0007669"/>
    <property type="project" value="UniProtKB-SubCell"/>
</dbReference>
<dbReference type="PANTHER" id="PTHR33162:SF1">
    <property type="entry name" value="SEC-INDEPENDENT PROTEIN TRANSLOCASE PROTEIN TATA, CHLOROPLASTIC"/>
    <property type="match status" value="1"/>
</dbReference>
<name>A0A421BU57_9RHOB</name>
<dbReference type="GO" id="GO:0008320">
    <property type="term" value="F:protein transmembrane transporter activity"/>
    <property type="evidence" value="ECO:0007669"/>
    <property type="project" value="InterPro"/>
</dbReference>
<evidence type="ECO:0000256" key="5">
    <source>
        <dbReference type="ARBA" id="ARBA00022927"/>
    </source>
</evidence>
<keyword evidence="5" id="KW-0653">Protein transport</keyword>
<evidence type="ECO:0000313" key="10">
    <source>
        <dbReference type="EMBL" id="RLL71825.1"/>
    </source>
</evidence>
<dbReference type="Pfam" id="PF02416">
    <property type="entry name" value="TatA_B_E"/>
    <property type="match status" value="1"/>
</dbReference>
<sequence length="156" mass="16466">MLDIGWSELLLIGVVALVVVGPKDLPAMFHTLGRLTARARQMAREFSRAMEDAAKETGLNDVASDLKGIASKKSLGLEALERATEKFEKWDPKLPGTVKAAAPAALQPDPELAAELDAAEAEFEPEMDPPRAPVTPAAPADAAPSVPTGEEEKGKA</sequence>
<feature type="compositionally biased region" description="Low complexity" evidence="9">
    <location>
        <begin position="134"/>
        <end position="148"/>
    </location>
</feature>
<keyword evidence="4" id="KW-0812">Transmembrane</keyword>
<evidence type="ECO:0000256" key="4">
    <source>
        <dbReference type="ARBA" id="ARBA00022692"/>
    </source>
</evidence>
<reference evidence="10 11" key="1">
    <citation type="submission" date="2018-10" db="EMBL/GenBank/DDBJ databases">
        <title>Rhodobacter sp . BO-81.</title>
        <authorList>
            <person name="Im W.T."/>
        </authorList>
    </citation>
    <scope>NUCLEOTIDE SEQUENCE [LARGE SCALE GENOMIC DNA]</scope>
    <source>
        <strain evidence="10 11">BO-81</strain>
    </source>
</reference>
<keyword evidence="11" id="KW-1185">Reference proteome</keyword>
<dbReference type="InterPro" id="IPR003369">
    <property type="entry name" value="TatA/B/E"/>
</dbReference>
<comment type="caution">
    <text evidence="10">The sequence shown here is derived from an EMBL/GenBank/DDBJ whole genome shotgun (WGS) entry which is preliminary data.</text>
</comment>
<dbReference type="EMBL" id="RCHI01000003">
    <property type="protein sequence ID" value="RLL71825.1"/>
    <property type="molecule type" value="Genomic_DNA"/>
</dbReference>
<keyword evidence="7" id="KW-0811">Translocation</keyword>
<dbReference type="PRINTS" id="PR01506">
    <property type="entry name" value="TATBPROTEIN"/>
</dbReference>
<dbReference type="RefSeq" id="WP_121531250.1">
    <property type="nucleotide sequence ID" value="NZ_RCHI01000003.1"/>
</dbReference>
<accession>A0A421BU57</accession>
<keyword evidence="3" id="KW-1003">Cell membrane</keyword>
<evidence type="ECO:0000313" key="11">
    <source>
        <dbReference type="Proteomes" id="UP000279673"/>
    </source>
</evidence>
<dbReference type="PANTHER" id="PTHR33162">
    <property type="entry name" value="SEC-INDEPENDENT PROTEIN TRANSLOCASE PROTEIN TATA, CHLOROPLASTIC"/>
    <property type="match status" value="1"/>
</dbReference>
<evidence type="ECO:0000256" key="8">
    <source>
        <dbReference type="ARBA" id="ARBA00023136"/>
    </source>
</evidence>
<evidence type="ECO:0000256" key="7">
    <source>
        <dbReference type="ARBA" id="ARBA00023010"/>
    </source>
</evidence>
<dbReference type="AlphaFoldDB" id="A0A421BU57"/>
<gene>
    <name evidence="10" type="primary">tatB</name>
    <name evidence="10" type="ORF">DYS74_04215</name>
</gene>
<keyword evidence="8" id="KW-0472">Membrane</keyword>
<dbReference type="NCBIfam" id="TIGR01410">
    <property type="entry name" value="tatB"/>
    <property type="match status" value="1"/>
</dbReference>
<dbReference type="GO" id="GO:0043953">
    <property type="term" value="P:protein transport by the Tat complex"/>
    <property type="evidence" value="ECO:0007669"/>
    <property type="project" value="InterPro"/>
</dbReference>
<protein>
    <submittedName>
        <fullName evidence="10">Twin-arginine translocase subunit TatB</fullName>
    </submittedName>
</protein>
<dbReference type="Gene3D" id="1.20.5.3310">
    <property type="match status" value="1"/>
</dbReference>
<dbReference type="InterPro" id="IPR018448">
    <property type="entry name" value="TatB"/>
</dbReference>
<feature type="compositionally biased region" description="Acidic residues" evidence="9">
    <location>
        <begin position="112"/>
        <end position="127"/>
    </location>
</feature>
<evidence type="ECO:0000256" key="1">
    <source>
        <dbReference type="ARBA" id="ARBA00004167"/>
    </source>
</evidence>
<keyword evidence="6" id="KW-1133">Transmembrane helix</keyword>
<dbReference type="Proteomes" id="UP000279673">
    <property type="component" value="Unassembled WGS sequence"/>
</dbReference>
<feature type="region of interest" description="Disordered" evidence="9">
    <location>
        <begin position="100"/>
        <end position="156"/>
    </location>
</feature>
<proteinExistence type="predicted"/>
<evidence type="ECO:0000256" key="9">
    <source>
        <dbReference type="SAM" id="MobiDB-lite"/>
    </source>
</evidence>
<comment type="subcellular location">
    <subcellularLocation>
        <location evidence="1">Membrane</location>
        <topology evidence="1">Single-pass membrane protein</topology>
    </subcellularLocation>
</comment>